<gene>
    <name evidence="1" type="ORF">B1806_13320</name>
</gene>
<dbReference type="InterPro" id="IPR052022">
    <property type="entry name" value="26kDa_periplasmic_antigen"/>
</dbReference>
<evidence type="ECO:0000313" key="2">
    <source>
        <dbReference type="Proteomes" id="UP000307749"/>
    </source>
</evidence>
<organism evidence="1 2">
    <name type="scientific">Metallibacterium scheffleri</name>
    <dbReference type="NCBI Taxonomy" id="993689"/>
    <lineage>
        <taxon>Bacteria</taxon>
        <taxon>Pseudomonadati</taxon>
        <taxon>Pseudomonadota</taxon>
        <taxon>Gammaproteobacteria</taxon>
        <taxon>Lysobacterales</taxon>
        <taxon>Rhodanobacteraceae</taxon>
        <taxon>Metallibacterium</taxon>
    </lineage>
</organism>
<proteinExistence type="predicted"/>
<name>A0A4S3KI00_9GAMM</name>
<protein>
    <recommendedName>
        <fullName evidence="3">SIMPL domain-containing protein</fullName>
    </recommendedName>
</protein>
<dbReference type="PANTHER" id="PTHR34387:SF2">
    <property type="entry name" value="SLR1258 PROTEIN"/>
    <property type="match status" value="1"/>
</dbReference>
<dbReference type="STRING" id="993689.GCA_002077135_00582"/>
<dbReference type="RefSeq" id="WP_081126003.1">
    <property type="nucleotide sequence ID" value="NZ_LDOS01000001.1"/>
</dbReference>
<accession>A0A4S3KI00</accession>
<dbReference type="PANTHER" id="PTHR34387">
    <property type="entry name" value="SLR1258 PROTEIN"/>
    <property type="match status" value="1"/>
</dbReference>
<dbReference type="InterPro" id="IPR007497">
    <property type="entry name" value="SIMPL/DUF541"/>
</dbReference>
<dbReference type="InterPro" id="IPR016907">
    <property type="entry name" value="UCP029033"/>
</dbReference>
<keyword evidence="2" id="KW-1185">Reference proteome</keyword>
<dbReference type="Gene3D" id="3.30.70.2970">
    <property type="entry name" value="Protein of unknown function (DUF541), domain 2"/>
    <property type="match status" value="1"/>
</dbReference>
<dbReference type="GO" id="GO:0006974">
    <property type="term" value="P:DNA damage response"/>
    <property type="evidence" value="ECO:0007669"/>
    <property type="project" value="TreeGrafter"/>
</dbReference>
<dbReference type="AlphaFoldDB" id="A0A4S3KI00"/>
<sequence>MHPRLLAASVLALGLALGGWFIGHGFASRSAPRSVTVKGLAEQNVRANLAVWPLRYTEAGNDLAQVQARIQRDTASVRAFLALHGLAQAVVQRSLQVTDRAAQQWGNAQYKERYIVSATLLVRSQDVNAVASAAQATGQLVGQGVALESQGLATGPSYLFTGINAIKPALLSAAIKAARAAAAQFAHDSGSRIGPIVRANQGLIEILPRDPVPGAREQQQIDKTVRVVATLDYALRD</sequence>
<evidence type="ECO:0000313" key="1">
    <source>
        <dbReference type="EMBL" id="THD08357.1"/>
    </source>
</evidence>
<dbReference type="PIRSF" id="PIRSF029033">
    <property type="entry name" value="UCP029033"/>
    <property type="match status" value="1"/>
</dbReference>
<comment type="caution">
    <text evidence="1">The sequence shown here is derived from an EMBL/GenBank/DDBJ whole genome shotgun (WGS) entry which is preliminary data.</text>
</comment>
<reference evidence="1 2" key="1">
    <citation type="submission" date="2017-02" db="EMBL/GenBank/DDBJ databases">
        <title>Whole genome sequencing of Metallibacterium scheffleri DSM 24874 (T).</title>
        <authorList>
            <person name="Kumar S."/>
            <person name="Patil P."/>
            <person name="Patil P.B."/>
        </authorList>
    </citation>
    <scope>NUCLEOTIDE SEQUENCE [LARGE SCALE GENOMIC DNA]</scope>
    <source>
        <strain evidence="1 2">DSM 24874</strain>
    </source>
</reference>
<dbReference type="OrthoDB" id="9806540at2"/>
<dbReference type="Pfam" id="PF04402">
    <property type="entry name" value="SIMPL"/>
    <property type="match status" value="1"/>
</dbReference>
<dbReference type="EMBL" id="MWQO01000050">
    <property type="protein sequence ID" value="THD08357.1"/>
    <property type="molecule type" value="Genomic_DNA"/>
</dbReference>
<dbReference type="Proteomes" id="UP000307749">
    <property type="component" value="Unassembled WGS sequence"/>
</dbReference>
<dbReference type="Gene3D" id="3.30.110.170">
    <property type="entry name" value="Protein of unknown function (DUF541), domain 1"/>
    <property type="match status" value="1"/>
</dbReference>
<evidence type="ECO:0008006" key="3">
    <source>
        <dbReference type="Google" id="ProtNLM"/>
    </source>
</evidence>